<dbReference type="EMBL" id="SBKP01000019">
    <property type="protein sequence ID" value="RXR25575.1"/>
    <property type="molecule type" value="Genomic_DNA"/>
</dbReference>
<evidence type="ECO:0000256" key="5">
    <source>
        <dbReference type="ARBA" id="ARBA00033748"/>
    </source>
</evidence>
<dbReference type="GO" id="GO:0016705">
    <property type="term" value="F:oxidoreductase activity, acting on paired donors, with incorporation or reduction of molecular oxygen"/>
    <property type="evidence" value="ECO:0007669"/>
    <property type="project" value="InterPro"/>
</dbReference>
<reference evidence="9" key="1">
    <citation type="submission" date="2019-01" db="EMBL/GenBank/DDBJ databases">
        <title>Cytophagaceae bacterium strain CAR-16.</title>
        <authorList>
            <person name="Chen W.-M."/>
        </authorList>
    </citation>
    <scope>NUCLEOTIDE SEQUENCE [LARGE SCALE GENOMIC DNA]</scope>
    <source>
        <strain evidence="9">CHR27</strain>
    </source>
</reference>
<evidence type="ECO:0000313" key="9">
    <source>
        <dbReference type="Proteomes" id="UP000290958"/>
    </source>
</evidence>
<dbReference type="GO" id="GO:0004497">
    <property type="term" value="F:monooxygenase activity"/>
    <property type="evidence" value="ECO:0007669"/>
    <property type="project" value="UniProtKB-KW"/>
</dbReference>
<dbReference type="InterPro" id="IPR051260">
    <property type="entry name" value="Diverse_substr_monoxygenases"/>
</dbReference>
<dbReference type="InterPro" id="IPR011251">
    <property type="entry name" value="Luciferase-like_dom"/>
</dbReference>
<dbReference type="InterPro" id="IPR036661">
    <property type="entry name" value="Luciferase-like_sf"/>
</dbReference>
<dbReference type="Gene3D" id="3.20.20.30">
    <property type="entry name" value="Luciferase-like domain"/>
    <property type="match status" value="1"/>
</dbReference>
<dbReference type="AlphaFoldDB" id="A0A4Q1KEY2"/>
<keyword evidence="9" id="KW-1185">Reference proteome</keyword>
<dbReference type="Pfam" id="PF00296">
    <property type="entry name" value="Bac_luciferase"/>
    <property type="match status" value="1"/>
</dbReference>
<evidence type="ECO:0000256" key="1">
    <source>
        <dbReference type="ARBA" id="ARBA00022630"/>
    </source>
</evidence>
<feature type="binding site" evidence="6">
    <location>
        <position position="268"/>
    </location>
    <ligand>
        <name>FMN</name>
        <dbReference type="ChEBI" id="CHEBI:58210"/>
    </ligand>
</feature>
<dbReference type="SUPFAM" id="SSF51679">
    <property type="entry name" value="Bacterial luciferase-like"/>
    <property type="match status" value="1"/>
</dbReference>
<keyword evidence="2 6" id="KW-0288">FMN</keyword>
<protein>
    <submittedName>
        <fullName evidence="8">LLM class flavin-dependent oxidoreductase</fullName>
    </submittedName>
</protein>
<dbReference type="CDD" id="cd01095">
    <property type="entry name" value="Nitrilotriacetate_monoxgenase"/>
    <property type="match status" value="1"/>
</dbReference>
<feature type="domain" description="Luciferase-like" evidence="7">
    <location>
        <begin position="66"/>
        <end position="334"/>
    </location>
</feature>
<evidence type="ECO:0000256" key="4">
    <source>
        <dbReference type="ARBA" id="ARBA00023033"/>
    </source>
</evidence>
<evidence type="ECO:0000313" key="8">
    <source>
        <dbReference type="EMBL" id="RXR25575.1"/>
    </source>
</evidence>
<comment type="caution">
    <text evidence="8">The sequence shown here is derived from an EMBL/GenBank/DDBJ whole genome shotgun (WGS) entry which is preliminary data.</text>
</comment>
<evidence type="ECO:0000256" key="6">
    <source>
        <dbReference type="PIRSR" id="PIRSR000337-1"/>
    </source>
</evidence>
<dbReference type="PANTHER" id="PTHR30011">
    <property type="entry name" value="ALKANESULFONATE MONOOXYGENASE-RELATED"/>
    <property type="match status" value="1"/>
</dbReference>
<evidence type="ECO:0000256" key="2">
    <source>
        <dbReference type="ARBA" id="ARBA00022643"/>
    </source>
</evidence>
<dbReference type="Proteomes" id="UP000290958">
    <property type="component" value="Unassembled WGS sequence"/>
</dbReference>
<proteinExistence type="inferred from homology"/>
<comment type="similarity">
    <text evidence="5">Belongs to the NtaA/SnaA/DszA monooxygenase family.</text>
</comment>
<dbReference type="PIRSF" id="PIRSF000337">
    <property type="entry name" value="NTA_MOA"/>
    <property type="match status" value="1"/>
</dbReference>
<feature type="binding site" evidence="6">
    <location>
        <position position="197"/>
    </location>
    <ligand>
        <name>FMN</name>
        <dbReference type="ChEBI" id="CHEBI:58210"/>
    </ligand>
</feature>
<gene>
    <name evidence="8" type="ORF">EQG66_13770</name>
</gene>
<keyword evidence="1 6" id="KW-0285">Flavoprotein</keyword>
<keyword evidence="3" id="KW-0560">Oxidoreductase</keyword>
<feature type="binding site" evidence="6">
    <location>
        <position position="99"/>
    </location>
    <ligand>
        <name>FMN</name>
        <dbReference type="ChEBI" id="CHEBI:58210"/>
    </ligand>
</feature>
<feature type="binding site" evidence="6">
    <location>
        <position position="143"/>
    </location>
    <ligand>
        <name>FMN</name>
        <dbReference type="ChEBI" id="CHEBI:58210"/>
    </ligand>
</feature>
<dbReference type="PANTHER" id="PTHR30011:SF16">
    <property type="entry name" value="C2H2 FINGER DOMAIN TRANSCRIPTION FACTOR (EUROFUNG)-RELATED"/>
    <property type="match status" value="1"/>
</dbReference>
<dbReference type="OrthoDB" id="9779442at2"/>
<evidence type="ECO:0000259" key="7">
    <source>
        <dbReference type="Pfam" id="PF00296"/>
    </source>
</evidence>
<evidence type="ECO:0000256" key="3">
    <source>
        <dbReference type="ARBA" id="ARBA00023002"/>
    </source>
</evidence>
<name>A0A4Q1KEY2_9SPHN</name>
<keyword evidence="4" id="KW-0503">Monooxygenase</keyword>
<dbReference type="InterPro" id="IPR016215">
    <property type="entry name" value="NTA_MOA"/>
</dbReference>
<dbReference type="NCBIfam" id="TIGR03860">
    <property type="entry name" value="FMN_nitrolo"/>
    <property type="match status" value="1"/>
</dbReference>
<organism evidence="8 9">
    <name type="scientific">Sphingobium fluviale</name>
    <dbReference type="NCBI Taxonomy" id="2506423"/>
    <lineage>
        <taxon>Bacteria</taxon>
        <taxon>Pseudomonadati</taxon>
        <taxon>Pseudomonadota</taxon>
        <taxon>Alphaproteobacteria</taxon>
        <taxon>Sphingomonadales</taxon>
        <taxon>Sphingomonadaceae</taxon>
        <taxon>Sphingobium</taxon>
    </lineage>
</organism>
<sequence length="336" mass="37226">MSLYIKHIPAIHLCCLPGLTWAPLNALSLRYTVAAFHHPLSTGPDHMMNLITVPTSTGGAVGGWRHPDAWRDTVMNLDHMISCAKTAERGKFDCVFFADGNGVRDISNPVLFEALRDRAVSFEPVTLLAALAQHTQDIGLVATVTTTYEEPYTVARKFGSLDHLSKGRAGWNIVTTARPGDARNFGRDKHMPREERYPRADEFLDVVKGLWDSWASDAFVQNRETGQYLDSTRVHTLNHEGRYLKVKGPLNVSRLPQGYPVMFSAGQSELGREQAAKHADCLFAITPSKEDGIALMEDVKGRLSKYGRSPEAFKIIPGSGVFVGRTAEEADEYHEC</sequence>
<accession>A0A4Q1KEY2</accession>